<keyword evidence="1" id="KW-0732">Signal</keyword>
<name>A0A937A2B0_9FLAO</name>
<keyword evidence="3" id="KW-1185">Reference proteome</keyword>
<comment type="caution">
    <text evidence="2">The sequence shown here is derived from an EMBL/GenBank/DDBJ whole genome shotgun (WGS) entry which is preliminary data.</text>
</comment>
<dbReference type="AlphaFoldDB" id="A0A937A2B0"/>
<dbReference type="EMBL" id="JAERQJ010000002">
    <property type="protein sequence ID" value="MBL0683104.1"/>
    <property type="molecule type" value="Genomic_DNA"/>
</dbReference>
<sequence>MNILYCKISLLACMLFLNSTTNLYSFHNNKDGIISIYINHISDIFYSKFDQKHLTFSQVNKYGDDYIDRLTGEVLGRDRAGTTNLRVIDKREWDFVIEEKGGPKSKEGVKELHKNSYIIVFDENQIQKEIQLLGEDTALEGLEHQLYIVLDVNSGQVFAKRELSPNRIFKTQSIIETYKIGKTGAPRVAEGLMLLAEVHGHPKTLNFYEINIEAASEIDKEVARDLNINIFVVDAFDTKIDSNFPRAIHKVNKMGHLETWVGQTIGGDNNNTFNFTAYLSSTLKESKKRKENI</sequence>
<feature type="chain" id="PRO_5037772097" evidence="1">
    <location>
        <begin position="25"/>
        <end position="293"/>
    </location>
</feature>
<reference evidence="2" key="1">
    <citation type="submission" date="2021-01" db="EMBL/GenBank/DDBJ databases">
        <authorList>
            <person name="Zhong Y.L."/>
        </authorList>
    </citation>
    <scope>NUCLEOTIDE SEQUENCE</scope>
    <source>
        <strain evidence="2">KCTC 23302</strain>
    </source>
</reference>
<dbReference type="Proteomes" id="UP000651057">
    <property type="component" value="Unassembled WGS sequence"/>
</dbReference>
<feature type="signal peptide" evidence="1">
    <location>
        <begin position="1"/>
        <end position="24"/>
    </location>
</feature>
<evidence type="ECO:0000313" key="3">
    <source>
        <dbReference type="Proteomes" id="UP000651057"/>
    </source>
</evidence>
<organism evidence="2 3">
    <name type="scientific">Aquimarina mytili</name>
    <dbReference type="NCBI Taxonomy" id="874423"/>
    <lineage>
        <taxon>Bacteria</taxon>
        <taxon>Pseudomonadati</taxon>
        <taxon>Bacteroidota</taxon>
        <taxon>Flavobacteriia</taxon>
        <taxon>Flavobacteriales</taxon>
        <taxon>Flavobacteriaceae</taxon>
        <taxon>Aquimarina</taxon>
    </lineage>
</organism>
<evidence type="ECO:0000256" key="1">
    <source>
        <dbReference type="SAM" id="SignalP"/>
    </source>
</evidence>
<gene>
    <name evidence="2" type="ORF">JJQ60_06230</name>
</gene>
<accession>A0A937A2B0</accession>
<dbReference type="RefSeq" id="WP_201917775.1">
    <property type="nucleotide sequence ID" value="NZ_BAABAX010000023.1"/>
</dbReference>
<proteinExistence type="predicted"/>
<protein>
    <submittedName>
        <fullName evidence="2">Uncharacterized protein</fullName>
    </submittedName>
</protein>
<evidence type="ECO:0000313" key="2">
    <source>
        <dbReference type="EMBL" id="MBL0683104.1"/>
    </source>
</evidence>